<name>A0A1G8DJU7_9FLAO</name>
<accession>A0A1G8DJU7</accession>
<dbReference type="GO" id="GO:0004792">
    <property type="term" value="F:thiosulfate-cyanide sulfurtransferase activity"/>
    <property type="evidence" value="ECO:0007669"/>
    <property type="project" value="TreeGrafter"/>
</dbReference>
<dbReference type="SUPFAM" id="SSF52821">
    <property type="entry name" value="Rhodanese/Cell cycle control phosphatase"/>
    <property type="match status" value="2"/>
</dbReference>
<dbReference type="EMBL" id="FNDQ01000007">
    <property type="protein sequence ID" value="SDH57947.1"/>
    <property type="molecule type" value="Genomic_DNA"/>
</dbReference>
<dbReference type="RefSeq" id="WP_090407249.1">
    <property type="nucleotide sequence ID" value="NZ_FNDQ01000007.1"/>
</dbReference>
<dbReference type="Proteomes" id="UP000243588">
    <property type="component" value="Unassembled WGS sequence"/>
</dbReference>
<keyword evidence="5" id="KW-1185">Reference proteome</keyword>
<dbReference type="PROSITE" id="PS50206">
    <property type="entry name" value="RHODANESE_3"/>
    <property type="match status" value="2"/>
</dbReference>
<sequence length="281" mass="30440">MSLQPIIQVSELVVLQQTAGDNLVIVDASNHKDAKANYDAQHLEGAIFVDSNKQLANIGADAAQGGRHPLPTLAQFAQVLQDLGLTPDSHVVIYDDKNGANSAARFWWMLQAVGHPKVQVLNGGIQEAVKQGFPTNDKLVEIKAVGAYPINAWLLPTATIDEVEANSEKPTYLVIDVREPSRYKGHTEPIDQVAGHIPGSVNIPFMSNLDANGLFLSPNELKDKYTKAFTGKEEVIVHCGSGITACHSLLAIASAGMEIPKLYVGSWSEWSRNDKPIVTEE</sequence>
<reference evidence="5" key="1">
    <citation type="submission" date="2016-10" db="EMBL/GenBank/DDBJ databases">
        <authorList>
            <person name="Varghese N."/>
            <person name="Submissions S."/>
        </authorList>
    </citation>
    <scope>NUCLEOTIDE SEQUENCE [LARGE SCALE GENOMIC DNA]</scope>
    <source>
        <strain evidence="5">DSM 23313</strain>
    </source>
</reference>
<dbReference type="AlphaFoldDB" id="A0A1G8DJU7"/>
<evidence type="ECO:0000313" key="4">
    <source>
        <dbReference type="EMBL" id="SDH57947.1"/>
    </source>
</evidence>
<dbReference type="Gene3D" id="3.40.250.10">
    <property type="entry name" value="Rhodanese-like domain"/>
    <property type="match status" value="2"/>
</dbReference>
<evidence type="ECO:0000313" key="5">
    <source>
        <dbReference type="Proteomes" id="UP000243588"/>
    </source>
</evidence>
<dbReference type="Pfam" id="PF00581">
    <property type="entry name" value="Rhodanese"/>
    <property type="match status" value="2"/>
</dbReference>
<keyword evidence="2" id="KW-0677">Repeat</keyword>
<organism evidence="4 5">
    <name type="scientific">Myroides phaeus</name>
    <dbReference type="NCBI Taxonomy" id="702745"/>
    <lineage>
        <taxon>Bacteria</taxon>
        <taxon>Pseudomonadati</taxon>
        <taxon>Bacteroidota</taxon>
        <taxon>Flavobacteriia</taxon>
        <taxon>Flavobacteriales</taxon>
        <taxon>Flavobacteriaceae</taxon>
        <taxon>Myroides</taxon>
    </lineage>
</organism>
<keyword evidence="1 4" id="KW-0808">Transferase</keyword>
<feature type="domain" description="Rhodanese" evidence="3">
    <location>
        <begin position="168"/>
        <end position="279"/>
    </location>
</feature>
<keyword evidence="4" id="KW-0670">Pyruvate</keyword>
<gene>
    <name evidence="4" type="ORF">SAMN05421818_10759</name>
</gene>
<dbReference type="InterPro" id="IPR045078">
    <property type="entry name" value="TST/MPST-like"/>
</dbReference>
<protein>
    <submittedName>
        <fullName evidence="4">Thiosulfate/3-mercaptopyruvate sulfurtransferase</fullName>
    </submittedName>
</protein>
<dbReference type="InterPro" id="IPR001763">
    <property type="entry name" value="Rhodanese-like_dom"/>
</dbReference>
<dbReference type="STRING" id="702745.SAMN05421818_10759"/>
<evidence type="ECO:0000259" key="3">
    <source>
        <dbReference type="PROSITE" id="PS50206"/>
    </source>
</evidence>
<evidence type="ECO:0000256" key="1">
    <source>
        <dbReference type="ARBA" id="ARBA00022679"/>
    </source>
</evidence>
<dbReference type="InterPro" id="IPR036873">
    <property type="entry name" value="Rhodanese-like_dom_sf"/>
</dbReference>
<dbReference type="PANTHER" id="PTHR11364:SF27">
    <property type="entry name" value="SULFURTRANSFERASE"/>
    <property type="match status" value="1"/>
</dbReference>
<dbReference type="SMART" id="SM00450">
    <property type="entry name" value="RHOD"/>
    <property type="match status" value="2"/>
</dbReference>
<dbReference type="PANTHER" id="PTHR11364">
    <property type="entry name" value="THIOSULFATE SULFERTANSFERASE"/>
    <property type="match status" value="1"/>
</dbReference>
<evidence type="ECO:0000256" key="2">
    <source>
        <dbReference type="ARBA" id="ARBA00022737"/>
    </source>
</evidence>
<dbReference type="CDD" id="cd01448">
    <property type="entry name" value="TST_Repeat_1"/>
    <property type="match status" value="1"/>
</dbReference>
<proteinExistence type="predicted"/>
<dbReference type="CDD" id="cd01449">
    <property type="entry name" value="TST_Repeat_2"/>
    <property type="match status" value="1"/>
</dbReference>
<feature type="domain" description="Rhodanese" evidence="3">
    <location>
        <begin position="19"/>
        <end position="137"/>
    </location>
</feature>